<dbReference type="EMBL" id="LLXL01007180">
    <property type="protein sequence ID" value="PKK55629.1"/>
    <property type="molecule type" value="Genomic_DNA"/>
</dbReference>
<dbReference type="VEuPathDB" id="FungiDB:RhiirA1_403779"/>
<dbReference type="AlphaFoldDB" id="A0A2N1M1Z7"/>
<dbReference type="VEuPathDB" id="FungiDB:RhiirA1_483658"/>
<reference evidence="1 2" key="2">
    <citation type="submission" date="2017-10" db="EMBL/GenBank/DDBJ databases">
        <title>Extensive intraspecific genome diversity in a model arbuscular mycorrhizal fungus.</title>
        <authorList>
            <person name="Chen E.C.H."/>
            <person name="Morin E."/>
            <person name="Baudet D."/>
            <person name="Noel J."/>
            <person name="Ndikumana S."/>
            <person name="Charron P."/>
            <person name="St-Onge C."/>
            <person name="Giorgi J."/>
            <person name="Grigoriev I.V."/>
            <person name="Roux C."/>
            <person name="Martin F.M."/>
            <person name="Corradi N."/>
        </authorList>
    </citation>
    <scope>NUCLEOTIDE SEQUENCE [LARGE SCALE GENOMIC DNA]</scope>
    <source>
        <strain evidence="1 2">C2</strain>
    </source>
</reference>
<gene>
    <name evidence="1" type="ORF">RhiirC2_801910</name>
</gene>
<reference evidence="1 2" key="1">
    <citation type="submission" date="2016-04" db="EMBL/GenBank/DDBJ databases">
        <title>Genome analyses suggest a sexual origin of heterokaryosis in a supposedly ancient asexual fungus.</title>
        <authorList>
            <person name="Ropars J."/>
            <person name="Sedzielewska K."/>
            <person name="Noel J."/>
            <person name="Charron P."/>
            <person name="Farinelli L."/>
            <person name="Marton T."/>
            <person name="Kruger M."/>
            <person name="Pelin A."/>
            <person name="Brachmann A."/>
            <person name="Corradi N."/>
        </authorList>
    </citation>
    <scope>NUCLEOTIDE SEQUENCE [LARGE SCALE GENOMIC DNA]</scope>
    <source>
        <strain evidence="1 2">C2</strain>
    </source>
</reference>
<sequence length="201" mass="23777">MRDTLVNKYGIIKRSILFNLSTIRFPDSFPIDIMHIFYENVAKYMLSHWMGTFYTNQTLNNEPYVLSRQVWTNIGKKMDQIRKTIPTALGRPPRNIILHHHGYKAEEWAGWITIRTPVFEKRPFYGNIEYYLMYEFNNEKSMLAYINWTASVSTDSVGLKYFTKFAGYDFIDVIAVERCVGFIKVDNKYYIVDKEANNTIM</sequence>
<proteinExistence type="predicted"/>
<accession>A0A2N1M1Z7</accession>
<comment type="caution">
    <text evidence="1">The sequence shown here is derived from an EMBL/GenBank/DDBJ whole genome shotgun (WGS) entry which is preliminary data.</text>
</comment>
<evidence type="ECO:0000313" key="2">
    <source>
        <dbReference type="Proteomes" id="UP000233469"/>
    </source>
</evidence>
<organism evidence="1 2">
    <name type="scientific">Rhizophagus irregularis</name>
    <dbReference type="NCBI Taxonomy" id="588596"/>
    <lineage>
        <taxon>Eukaryota</taxon>
        <taxon>Fungi</taxon>
        <taxon>Fungi incertae sedis</taxon>
        <taxon>Mucoromycota</taxon>
        <taxon>Glomeromycotina</taxon>
        <taxon>Glomeromycetes</taxon>
        <taxon>Glomerales</taxon>
        <taxon>Glomeraceae</taxon>
        <taxon>Rhizophagus</taxon>
    </lineage>
</organism>
<evidence type="ECO:0000313" key="1">
    <source>
        <dbReference type="EMBL" id="PKK55629.1"/>
    </source>
</evidence>
<protein>
    <submittedName>
        <fullName evidence="1">Uncharacterized protein</fullName>
    </submittedName>
</protein>
<dbReference type="Proteomes" id="UP000233469">
    <property type="component" value="Unassembled WGS sequence"/>
</dbReference>
<name>A0A2N1M1Z7_9GLOM</name>